<evidence type="ECO:0008006" key="5">
    <source>
        <dbReference type="Google" id="ProtNLM"/>
    </source>
</evidence>
<organism evidence="3 4">
    <name type="scientific">Rhizoclosmatium globosum</name>
    <dbReference type="NCBI Taxonomy" id="329046"/>
    <lineage>
        <taxon>Eukaryota</taxon>
        <taxon>Fungi</taxon>
        <taxon>Fungi incertae sedis</taxon>
        <taxon>Chytridiomycota</taxon>
        <taxon>Chytridiomycota incertae sedis</taxon>
        <taxon>Chytridiomycetes</taxon>
        <taxon>Chytridiales</taxon>
        <taxon>Chytriomycetaceae</taxon>
        <taxon>Rhizoclosmatium</taxon>
    </lineage>
</organism>
<dbReference type="GO" id="GO:0009898">
    <property type="term" value="C:cytoplasmic side of plasma membrane"/>
    <property type="evidence" value="ECO:0007669"/>
    <property type="project" value="TreeGrafter"/>
</dbReference>
<dbReference type="Pfam" id="PF03357">
    <property type="entry name" value="Snf7"/>
    <property type="match status" value="1"/>
</dbReference>
<dbReference type="EMBL" id="MCGO01000035">
    <property type="protein sequence ID" value="ORY40497.1"/>
    <property type="molecule type" value="Genomic_DNA"/>
</dbReference>
<dbReference type="Proteomes" id="UP000193642">
    <property type="component" value="Unassembled WGS sequence"/>
</dbReference>
<feature type="compositionally biased region" description="Basic and acidic residues" evidence="2">
    <location>
        <begin position="434"/>
        <end position="446"/>
    </location>
</feature>
<dbReference type="GO" id="GO:0032511">
    <property type="term" value="P:late endosome to vacuole transport via multivesicular body sorting pathway"/>
    <property type="evidence" value="ECO:0007669"/>
    <property type="project" value="TreeGrafter"/>
</dbReference>
<dbReference type="PANTHER" id="PTHR22761">
    <property type="entry name" value="CHARGED MULTIVESICULAR BODY PROTEIN"/>
    <property type="match status" value="1"/>
</dbReference>
<dbReference type="GO" id="GO:0000815">
    <property type="term" value="C:ESCRT III complex"/>
    <property type="evidence" value="ECO:0007669"/>
    <property type="project" value="TreeGrafter"/>
</dbReference>
<name>A0A1Y2C0U4_9FUNG</name>
<dbReference type="AlphaFoldDB" id="A0A1Y2C0U4"/>
<accession>A0A1Y2C0U4</accession>
<keyword evidence="4" id="KW-1185">Reference proteome</keyword>
<dbReference type="OrthoDB" id="10250120at2759"/>
<feature type="region of interest" description="Disordered" evidence="2">
    <location>
        <begin position="423"/>
        <end position="446"/>
    </location>
</feature>
<proteinExistence type="predicted"/>
<evidence type="ECO:0000256" key="1">
    <source>
        <dbReference type="SAM" id="Coils"/>
    </source>
</evidence>
<gene>
    <name evidence="3" type="ORF">BCR33DRAFT_768076</name>
</gene>
<evidence type="ECO:0000313" key="3">
    <source>
        <dbReference type="EMBL" id="ORY40497.1"/>
    </source>
</evidence>
<dbReference type="GO" id="GO:0006900">
    <property type="term" value="P:vesicle budding from membrane"/>
    <property type="evidence" value="ECO:0007669"/>
    <property type="project" value="TreeGrafter"/>
</dbReference>
<protein>
    <recommendedName>
        <fullName evidence="5">Snf7-domain-containing protein</fullName>
    </recommendedName>
</protein>
<dbReference type="InterPro" id="IPR005024">
    <property type="entry name" value="Snf7_fam"/>
</dbReference>
<dbReference type="Gene3D" id="6.10.140.1230">
    <property type="match status" value="1"/>
</dbReference>
<comment type="caution">
    <text evidence="3">The sequence shown here is derived from an EMBL/GenBank/DDBJ whole genome shotgun (WGS) entry which is preliminary data.</text>
</comment>
<feature type="compositionally biased region" description="Low complexity" evidence="2">
    <location>
        <begin position="423"/>
        <end position="432"/>
    </location>
</feature>
<reference evidence="3 4" key="1">
    <citation type="submission" date="2016-07" db="EMBL/GenBank/DDBJ databases">
        <title>Pervasive Adenine N6-methylation of Active Genes in Fungi.</title>
        <authorList>
            <consortium name="DOE Joint Genome Institute"/>
            <person name="Mondo S.J."/>
            <person name="Dannebaum R.O."/>
            <person name="Kuo R.C."/>
            <person name="Labutti K."/>
            <person name="Haridas S."/>
            <person name="Kuo A."/>
            <person name="Salamov A."/>
            <person name="Ahrendt S.R."/>
            <person name="Lipzen A."/>
            <person name="Sullivan W."/>
            <person name="Andreopoulos W.B."/>
            <person name="Clum A."/>
            <person name="Lindquist E."/>
            <person name="Daum C."/>
            <person name="Ramamoorthy G.K."/>
            <person name="Gryganskyi A."/>
            <person name="Culley D."/>
            <person name="Magnuson J.K."/>
            <person name="James T.Y."/>
            <person name="O'Malley M.A."/>
            <person name="Stajich J.E."/>
            <person name="Spatafora J.W."/>
            <person name="Visel A."/>
            <person name="Grigoriev I.V."/>
        </authorList>
    </citation>
    <scope>NUCLEOTIDE SEQUENCE [LARGE SCALE GENOMIC DNA]</scope>
    <source>
        <strain evidence="3 4">JEL800</strain>
    </source>
</reference>
<feature type="coiled-coil region" evidence="1">
    <location>
        <begin position="247"/>
        <end position="281"/>
    </location>
</feature>
<sequence length="446" mass="48859">MTNQQSLASWASANLPEWNDNARMSALFSRFPERAVNEKIYESRLRFWTGAITGAAREGLLSTGNTTTIDASEIASRFARNGLTPLGLETVLTELRKSGALVPLSTYIQSLDQLDSESSWSLAGLVKSSVSFGFALVFGSTATSTDDTDLVLLALAQEYGTRLVNWVKDNSIYSTDALQDESIFGKALPDTHFTQTDYLVLAQWLQETRKAVVKMSNGRVKAIKFLTPSSSTSSKAASTITESDLGVLEIKKTVNLLSRQIEDLEQKAEQLKVEAMKHLNANSKVRAKACLKQKAVVNGVLEKRVASLHTLDGILGKIQQAETDSEILKAYETGSSTLKSIIANSGVTTDRIDTVMDSLHDALADQTEIDEAFAYHNQKLQENVADDDELEKELDALVESDAKKEAAVSMDDELVSMLDSLKVESSSLPVSSEEPEKQKERVKEYA</sequence>
<dbReference type="PANTHER" id="PTHR22761:SF96">
    <property type="entry name" value="BCDNA.GH08385"/>
    <property type="match status" value="1"/>
</dbReference>
<keyword evidence="1" id="KW-0175">Coiled coil</keyword>
<evidence type="ECO:0000256" key="2">
    <source>
        <dbReference type="SAM" id="MobiDB-lite"/>
    </source>
</evidence>
<dbReference type="STRING" id="329046.A0A1Y2C0U4"/>
<evidence type="ECO:0000313" key="4">
    <source>
        <dbReference type="Proteomes" id="UP000193642"/>
    </source>
</evidence>
<dbReference type="GO" id="GO:0005771">
    <property type="term" value="C:multivesicular body"/>
    <property type="evidence" value="ECO:0007669"/>
    <property type="project" value="TreeGrafter"/>
</dbReference>
<dbReference type="Pfam" id="PF25880">
    <property type="entry name" value="WHD_CHMP7_1st"/>
    <property type="match status" value="1"/>
</dbReference>